<feature type="chain" id="PRO_5044860635" description="Palmitoyl-protein thioesterase 1" evidence="10">
    <location>
        <begin position="17"/>
        <end position="300"/>
    </location>
</feature>
<feature type="signal peptide" evidence="10">
    <location>
        <begin position="1"/>
        <end position="16"/>
    </location>
</feature>
<evidence type="ECO:0000256" key="3">
    <source>
        <dbReference type="ARBA" id="ARBA00014212"/>
    </source>
</evidence>
<dbReference type="Proteomes" id="UP001549921">
    <property type="component" value="Unassembled WGS sequence"/>
</dbReference>
<evidence type="ECO:0000256" key="5">
    <source>
        <dbReference type="ARBA" id="ARBA00022801"/>
    </source>
</evidence>
<accession>A0ABD0SRB5</accession>
<dbReference type="FunFam" id="3.40.50.1820:FF:000107">
    <property type="entry name" value="Palmitoyl-protein thioesterase 1"/>
    <property type="match status" value="1"/>
</dbReference>
<evidence type="ECO:0000256" key="1">
    <source>
        <dbReference type="ARBA" id="ARBA00010758"/>
    </source>
</evidence>
<evidence type="ECO:0000256" key="7">
    <source>
        <dbReference type="ARBA" id="ARBA00023180"/>
    </source>
</evidence>
<reference evidence="11 12" key="1">
    <citation type="submission" date="2024-06" db="EMBL/GenBank/DDBJ databases">
        <title>A chromosome-level genome assembly of beet webworm, Loxostege sticticalis.</title>
        <authorList>
            <person name="Zhang Y."/>
        </authorList>
    </citation>
    <scope>NUCLEOTIDE SEQUENCE [LARGE SCALE GENOMIC DNA]</scope>
    <source>
        <strain evidence="11">AQ028</strain>
        <tissue evidence="11">Male pupae</tissue>
    </source>
</reference>
<comment type="catalytic activity">
    <reaction evidence="9">
        <text>S-hexadecanoyl-L-cysteinyl-[protein] + H2O = L-cysteinyl-[protein] + hexadecanoate + H(+)</text>
        <dbReference type="Rhea" id="RHEA:19233"/>
        <dbReference type="Rhea" id="RHEA-COMP:10131"/>
        <dbReference type="Rhea" id="RHEA-COMP:11032"/>
        <dbReference type="ChEBI" id="CHEBI:7896"/>
        <dbReference type="ChEBI" id="CHEBI:15377"/>
        <dbReference type="ChEBI" id="CHEBI:15378"/>
        <dbReference type="ChEBI" id="CHEBI:29950"/>
        <dbReference type="ChEBI" id="CHEBI:74151"/>
        <dbReference type="EC" id="3.1.2.22"/>
    </reaction>
    <physiologicalReaction direction="left-to-right" evidence="9">
        <dbReference type="Rhea" id="RHEA:19234"/>
    </physiologicalReaction>
</comment>
<dbReference type="Pfam" id="PF02089">
    <property type="entry name" value="Palm_thioest"/>
    <property type="match status" value="1"/>
</dbReference>
<dbReference type="PRINTS" id="PR00414">
    <property type="entry name" value="PPTHIESTRASE"/>
</dbReference>
<evidence type="ECO:0000256" key="8">
    <source>
        <dbReference type="ARBA" id="ARBA00031934"/>
    </source>
</evidence>
<proteinExistence type="inferred from homology"/>
<evidence type="ECO:0000313" key="12">
    <source>
        <dbReference type="Proteomes" id="UP001549921"/>
    </source>
</evidence>
<dbReference type="PANTHER" id="PTHR11247">
    <property type="entry name" value="PALMITOYL-PROTEIN THIOESTERASE/DOLICHYLDIPHOSPHATASE 1"/>
    <property type="match status" value="1"/>
</dbReference>
<keyword evidence="7" id="KW-0325">Glycoprotein</keyword>
<dbReference type="AlphaFoldDB" id="A0ABD0SRB5"/>
<gene>
    <name evidence="11" type="ORF">ABMA28_004473</name>
</gene>
<organism evidence="11 12">
    <name type="scientific">Loxostege sticticalis</name>
    <name type="common">Beet webworm moth</name>
    <dbReference type="NCBI Taxonomy" id="481309"/>
    <lineage>
        <taxon>Eukaryota</taxon>
        <taxon>Metazoa</taxon>
        <taxon>Ecdysozoa</taxon>
        <taxon>Arthropoda</taxon>
        <taxon>Hexapoda</taxon>
        <taxon>Insecta</taxon>
        <taxon>Pterygota</taxon>
        <taxon>Neoptera</taxon>
        <taxon>Endopterygota</taxon>
        <taxon>Lepidoptera</taxon>
        <taxon>Glossata</taxon>
        <taxon>Ditrysia</taxon>
        <taxon>Pyraloidea</taxon>
        <taxon>Crambidae</taxon>
        <taxon>Pyraustinae</taxon>
        <taxon>Loxostege</taxon>
    </lineage>
</organism>
<dbReference type="SUPFAM" id="SSF53474">
    <property type="entry name" value="alpha/beta-Hydrolases"/>
    <property type="match status" value="1"/>
</dbReference>
<comment type="caution">
    <text evidence="11">The sequence shown here is derived from an EMBL/GenBank/DDBJ whole genome shotgun (WGS) entry which is preliminary data.</text>
</comment>
<keyword evidence="4 10" id="KW-0732">Signal</keyword>
<comment type="similarity">
    <text evidence="1">Belongs to the palmitoyl-protein thioesterase family.</text>
</comment>
<evidence type="ECO:0000256" key="4">
    <source>
        <dbReference type="ARBA" id="ARBA00022729"/>
    </source>
</evidence>
<keyword evidence="6" id="KW-1015">Disulfide bond</keyword>
<keyword evidence="5" id="KW-0378">Hydrolase</keyword>
<name>A0ABD0SRB5_LOXSC</name>
<sequence>MNRWLFLFFSIKLISAGPTPVVLWHGMGDTCCMPYSLGLVKYFLEKQIPDVYVNSIRVGNSTIADLENSYFMNPNKQVQYVCDMLAQDPNLQGGFNAIGFSQGSQFLRAVVQRCAHKLPPIKNLITLGGQHQGVYGLPHCGAIRHRSCDYVRKLLNYAAYYDWVQSSLVQATYWHDPLDEKTYKQKSEFLADINNEREINQTYIDNLNRLENLVLVKFDKDTIVQPRETEWFGFYAPGQAKKLLRLQETELYLQDRLGLKKMDEAGKLKFLSYPGNHLAFSQEWFISKIIKPYLIGTTEV</sequence>
<dbReference type="GO" id="GO:0008474">
    <property type="term" value="F:palmitoyl-(protein) hydrolase activity"/>
    <property type="evidence" value="ECO:0007669"/>
    <property type="project" value="UniProtKB-EC"/>
</dbReference>
<evidence type="ECO:0000256" key="10">
    <source>
        <dbReference type="SAM" id="SignalP"/>
    </source>
</evidence>
<dbReference type="EMBL" id="JBEDNZ010000016">
    <property type="protein sequence ID" value="KAL0822384.1"/>
    <property type="molecule type" value="Genomic_DNA"/>
</dbReference>
<protein>
    <recommendedName>
        <fullName evidence="3">Palmitoyl-protein thioesterase 1</fullName>
        <ecNumber evidence="2">3.1.2.22</ecNumber>
    </recommendedName>
    <alternativeName>
        <fullName evidence="8">Palmitoyl-protein hydrolase 1</fullName>
    </alternativeName>
</protein>
<evidence type="ECO:0000256" key="2">
    <source>
        <dbReference type="ARBA" id="ARBA00012423"/>
    </source>
</evidence>
<evidence type="ECO:0000313" key="11">
    <source>
        <dbReference type="EMBL" id="KAL0822384.1"/>
    </source>
</evidence>
<dbReference type="InterPro" id="IPR002472">
    <property type="entry name" value="Palm_thioest"/>
</dbReference>
<evidence type="ECO:0000256" key="6">
    <source>
        <dbReference type="ARBA" id="ARBA00023157"/>
    </source>
</evidence>
<dbReference type="PANTHER" id="PTHR11247:SF8">
    <property type="entry name" value="PALMITOYL-PROTEIN THIOESTERASE 1"/>
    <property type="match status" value="1"/>
</dbReference>
<evidence type="ECO:0000256" key="9">
    <source>
        <dbReference type="ARBA" id="ARBA00047409"/>
    </source>
</evidence>
<dbReference type="Gene3D" id="3.40.50.1820">
    <property type="entry name" value="alpha/beta hydrolase"/>
    <property type="match status" value="1"/>
</dbReference>
<dbReference type="InterPro" id="IPR029058">
    <property type="entry name" value="AB_hydrolase_fold"/>
</dbReference>
<dbReference type="EC" id="3.1.2.22" evidence="2"/>